<evidence type="ECO:0008006" key="3">
    <source>
        <dbReference type="Google" id="ProtNLM"/>
    </source>
</evidence>
<protein>
    <recommendedName>
        <fullName evidence="3">SRPBCC family protein</fullName>
    </recommendedName>
</protein>
<dbReference type="Gene3D" id="3.30.530.20">
    <property type="match status" value="1"/>
</dbReference>
<evidence type="ECO:0000313" key="1">
    <source>
        <dbReference type="EMBL" id="MDG0866105.1"/>
    </source>
</evidence>
<organism evidence="1 2">
    <name type="scientific">Candidatus Lucifugimonas marina</name>
    <dbReference type="NCBI Taxonomy" id="3038979"/>
    <lineage>
        <taxon>Bacteria</taxon>
        <taxon>Bacillati</taxon>
        <taxon>Chloroflexota</taxon>
        <taxon>Dehalococcoidia</taxon>
        <taxon>SAR202 cluster</taxon>
        <taxon>Candidatus Lucifugimonadales</taxon>
        <taxon>Candidatus Lucifugimonadaceae</taxon>
        <taxon>Candidatus Lucifugimonas</taxon>
    </lineage>
</organism>
<dbReference type="RefSeq" id="WP_342835798.1">
    <property type="nucleotide sequence ID" value="NZ_WMBE01000001.1"/>
</dbReference>
<sequence length="159" mass="17486">MATIGTSGSGTINKPAEEVWKFMADPALLHHWVKDIESGGEWINGGTDGVVGSRYRVDYSYGRETNEIVFEVTASESPRRFAVNTVSGPYPITADYILASANDGQSTDVKFEMVARSDSKFTAVMFLLTGWFAGYFMKRQLNKELVDLQVAMSAGVHSE</sequence>
<evidence type="ECO:0000313" key="2">
    <source>
        <dbReference type="Proteomes" id="UP001321249"/>
    </source>
</evidence>
<accession>A0ABD4XNC2</accession>
<dbReference type="InterPro" id="IPR023393">
    <property type="entry name" value="START-like_dom_sf"/>
</dbReference>
<name>A0ABD4XNC2_9CHLR</name>
<comment type="caution">
    <text evidence="1">The sequence shown here is derived from an EMBL/GenBank/DDBJ whole genome shotgun (WGS) entry which is preliminary data.</text>
</comment>
<dbReference type="Pfam" id="PF10604">
    <property type="entry name" value="Polyketide_cyc2"/>
    <property type="match status" value="1"/>
</dbReference>
<dbReference type="AlphaFoldDB" id="A0ABD4XNC2"/>
<dbReference type="InterPro" id="IPR019587">
    <property type="entry name" value="Polyketide_cyclase/dehydratase"/>
</dbReference>
<dbReference type="Proteomes" id="UP001321249">
    <property type="component" value="Unassembled WGS sequence"/>
</dbReference>
<dbReference type="SUPFAM" id="SSF55961">
    <property type="entry name" value="Bet v1-like"/>
    <property type="match status" value="1"/>
</dbReference>
<dbReference type="EMBL" id="WMBE01000001">
    <property type="protein sequence ID" value="MDG0866105.1"/>
    <property type="molecule type" value="Genomic_DNA"/>
</dbReference>
<gene>
    <name evidence="1" type="ORF">GKO46_03355</name>
</gene>
<proteinExistence type="predicted"/>
<reference evidence="1 2" key="1">
    <citation type="submission" date="2019-11" db="EMBL/GenBank/DDBJ databases">
        <authorList>
            <person name="Cho J.-C."/>
        </authorList>
    </citation>
    <scope>NUCLEOTIDE SEQUENCE [LARGE SCALE GENOMIC DNA]</scope>
    <source>
        <strain evidence="1 2">JH702</strain>
    </source>
</reference>